<dbReference type="Pfam" id="PF01915">
    <property type="entry name" value="Glyco_hydro_3_C"/>
    <property type="match status" value="1"/>
</dbReference>
<feature type="chain" id="PRO_5037273396" evidence="4">
    <location>
        <begin position="26"/>
        <end position="899"/>
    </location>
</feature>
<dbReference type="Proteomes" id="UP000623067">
    <property type="component" value="Unassembled WGS sequence"/>
</dbReference>
<sequence>MFVKQHYAAFVSVLALSIAAAAASAQTGEPMPPAAGSQTADQAEALAARLVARMTTEEKLDQLLNTAPAIPRLDVPAYNWWTESLHGAIGTLPTTNFPEPIGLAATFDDQLIHSTAGAISSEVRGLHALGRQTGKLGRIGTGLDTWSPNINIFRDPRWGRGQETYGEDPFLTARMGVAFVRGMQGEDPGRYDVIATPKHYAVHSGPESTRHEANVYISQHDLVDTYLPAFRAAIVEGGAGSIMCAYNRIDGQPACANDMLLKTYLRGAWGFKGYVVSDCDAVKDINANHHYAPDPASAVAAAMRAGVDNECNTQTLSDTDGLANPYRDALNRGLLSVGDIDRSLIRLFSARYRNGDLPGVRPLSITSASTASIGTPQHQALALEVAEKSLVLLKNNGTLPLKSSARIAVIGPLGDATRVLRGNYSSALSGRPISVVEGLQRAMPSARVRYVPFGETFTDGDPVPTSALLTPDGKPGLVARYWNPVQKVPARFAPGALDAFVKAARYEEAPTVTRVEADVGGRSLDLPQVRDVHRVSWTGFLVPPETGRYRLGISGFTGTMTLDGQPFVDLKGRSWNSLPTMRTIDLEKGRRYPITITSESRISSGIGFVWKRVSADPAAALRSAARDSDALVAVVGLTSDLEAEEAPISVPGFKGGDKTTLDLPADQQQLLEQAKATGKPLIVVLMNGSPVNLAWAKANASAIVEAWYPGQAGGQAVGNVLAGKTNPAGRLPLTFYRSVDHLPAFGDYAMKGRTYRYFTGTPVYPFGYGLSYTSFAYAPLKLQPAAGGAGAGLTVTTEVQNSGKRAGDEVAQLYLDFPKVEGAPRVALRGFRRVHLAPGERRAVTFTLSPRDLSAVTADGVRQVMKGDYRVSVGSGQPDTGVPVRSAAFRVDEAGAVAE</sequence>
<evidence type="ECO:0000313" key="6">
    <source>
        <dbReference type="EMBL" id="GGB27245.1"/>
    </source>
</evidence>
<dbReference type="PRINTS" id="PR00133">
    <property type="entry name" value="GLHYDRLASE3"/>
</dbReference>
<dbReference type="InterPro" id="IPR017853">
    <property type="entry name" value="GH"/>
</dbReference>
<evidence type="ECO:0000256" key="1">
    <source>
        <dbReference type="ARBA" id="ARBA00005336"/>
    </source>
</evidence>
<dbReference type="RefSeq" id="WP_188658221.1">
    <property type="nucleotide sequence ID" value="NZ_BMIH01000002.1"/>
</dbReference>
<comment type="caution">
    <text evidence="6">The sequence shown here is derived from an EMBL/GenBank/DDBJ whole genome shotgun (WGS) entry which is preliminary data.</text>
</comment>
<evidence type="ECO:0000313" key="7">
    <source>
        <dbReference type="Proteomes" id="UP000623067"/>
    </source>
</evidence>
<dbReference type="GO" id="GO:0009044">
    <property type="term" value="F:xylan 1,4-beta-xylosidase activity"/>
    <property type="evidence" value="ECO:0007669"/>
    <property type="project" value="InterPro"/>
</dbReference>
<dbReference type="SUPFAM" id="SSF56988">
    <property type="entry name" value="Anthrax protective antigen"/>
    <property type="match status" value="1"/>
</dbReference>
<dbReference type="GO" id="GO:0031222">
    <property type="term" value="P:arabinan catabolic process"/>
    <property type="evidence" value="ECO:0007669"/>
    <property type="project" value="TreeGrafter"/>
</dbReference>
<feature type="signal peptide" evidence="4">
    <location>
        <begin position="1"/>
        <end position="25"/>
    </location>
</feature>
<dbReference type="InterPro" id="IPR001764">
    <property type="entry name" value="Glyco_hydro_3_N"/>
</dbReference>
<evidence type="ECO:0000259" key="5">
    <source>
        <dbReference type="PROSITE" id="PS51820"/>
    </source>
</evidence>
<dbReference type="PROSITE" id="PS51820">
    <property type="entry name" value="PA14"/>
    <property type="match status" value="1"/>
</dbReference>
<feature type="domain" description="PA14" evidence="5">
    <location>
        <begin position="472"/>
        <end position="625"/>
    </location>
</feature>
<dbReference type="GO" id="GO:0045493">
    <property type="term" value="P:xylan catabolic process"/>
    <property type="evidence" value="ECO:0007669"/>
    <property type="project" value="InterPro"/>
</dbReference>
<proteinExistence type="inferred from homology"/>
<evidence type="ECO:0000256" key="3">
    <source>
        <dbReference type="ARBA" id="ARBA00022801"/>
    </source>
</evidence>
<protein>
    <submittedName>
        <fullName evidence="6">Glucan 1,4-alpha-glucosidase</fullName>
    </submittedName>
</protein>
<keyword evidence="3" id="KW-0378">Hydrolase</keyword>
<dbReference type="InterPro" id="IPR002772">
    <property type="entry name" value="Glyco_hydro_3_C"/>
</dbReference>
<reference evidence="6" key="2">
    <citation type="submission" date="2020-09" db="EMBL/GenBank/DDBJ databases">
        <authorList>
            <person name="Sun Q."/>
            <person name="Zhou Y."/>
        </authorList>
    </citation>
    <scope>NUCLEOTIDE SEQUENCE</scope>
    <source>
        <strain evidence="6">CGMCC 1.15330</strain>
    </source>
</reference>
<evidence type="ECO:0000256" key="2">
    <source>
        <dbReference type="ARBA" id="ARBA00022729"/>
    </source>
</evidence>
<dbReference type="InterPro" id="IPR036962">
    <property type="entry name" value="Glyco_hydro_3_N_sf"/>
</dbReference>
<reference evidence="6" key="1">
    <citation type="journal article" date="2014" name="Int. J. Syst. Evol. Microbiol.">
        <title>Complete genome sequence of Corynebacterium casei LMG S-19264T (=DSM 44701T), isolated from a smear-ripened cheese.</title>
        <authorList>
            <consortium name="US DOE Joint Genome Institute (JGI-PGF)"/>
            <person name="Walter F."/>
            <person name="Albersmeier A."/>
            <person name="Kalinowski J."/>
            <person name="Ruckert C."/>
        </authorList>
    </citation>
    <scope>NUCLEOTIDE SEQUENCE</scope>
    <source>
        <strain evidence="6">CGMCC 1.15330</strain>
    </source>
</reference>
<dbReference type="PANTHER" id="PTHR42721">
    <property type="entry name" value="SUGAR HYDROLASE-RELATED"/>
    <property type="match status" value="1"/>
</dbReference>
<dbReference type="SMART" id="SM00758">
    <property type="entry name" value="PA14"/>
    <property type="match status" value="1"/>
</dbReference>
<keyword evidence="2 4" id="KW-0732">Signal</keyword>
<keyword evidence="7" id="KW-1185">Reference proteome</keyword>
<dbReference type="SUPFAM" id="SSF51445">
    <property type="entry name" value="(Trans)glycosidases"/>
    <property type="match status" value="1"/>
</dbReference>
<dbReference type="PANTHER" id="PTHR42721:SF3">
    <property type="entry name" value="BETA-D-XYLOSIDASE 5-RELATED"/>
    <property type="match status" value="1"/>
</dbReference>
<dbReference type="InterPro" id="IPR037524">
    <property type="entry name" value="PA14/GLEYA"/>
</dbReference>
<dbReference type="AlphaFoldDB" id="A0A916T3M4"/>
<gene>
    <name evidence="6" type="ORF">GCM10011380_16090</name>
</gene>
<dbReference type="Pfam" id="PF07691">
    <property type="entry name" value="PA14"/>
    <property type="match status" value="1"/>
</dbReference>
<dbReference type="InterPro" id="IPR011658">
    <property type="entry name" value="PA14_dom"/>
</dbReference>
<dbReference type="InterPro" id="IPR044993">
    <property type="entry name" value="BXL"/>
</dbReference>
<dbReference type="Pfam" id="PF14310">
    <property type="entry name" value="Fn3-like"/>
    <property type="match status" value="1"/>
</dbReference>
<dbReference type="InterPro" id="IPR026891">
    <property type="entry name" value="Fn3-like"/>
</dbReference>
<dbReference type="GO" id="GO:0046556">
    <property type="term" value="F:alpha-L-arabinofuranosidase activity"/>
    <property type="evidence" value="ECO:0007669"/>
    <property type="project" value="TreeGrafter"/>
</dbReference>
<dbReference type="InterPro" id="IPR036881">
    <property type="entry name" value="Glyco_hydro_3_C_sf"/>
</dbReference>
<comment type="similarity">
    <text evidence="1">Belongs to the glycosyl hydrolase 3 family.</text>
</comment>
<dbReference type="SMART" id="SM01217">
    <property type="entry name" value="Fn3_like"/>
    <property type="match status" value="1"/>
</dbReference>
<dbReference type="Pfam" id="PF00933">
    <property type="entry name" value="Glyco_hydro_3"/>
    <property type="match status" value="1"/>
</dbReference>
<dbReference type="Gene3D" id="3.20.20.300">
    <property type="entry name" value="Glycoside hydrolase, family 3, N-terminal domain"/>
    <property type="match status" value="1"/>
</dbReference>
<evidence type="ECO:0000256" key="4">
    <source>
        <dbReference type="SAM" id="SignalP"/>
    </source>
</evidence>
<dbReference type="Gene3D" id="3.40.50.1700">
    <property type="entry name" value="Glycoside hydrolase family 3 C-terminal domain"/>
    <property type="match status" value="2"/>
</dbReference>
<organism evidence="6 7">
    <name type="scientific">Sphingomonas metalli</name>
    <dbReference type="NCBI Taxonomy" id="1779358"/>
    <lineage>
        <taxon>Bacteria</taxon>
        <taxon>Pseudomonadati</taxon>
        <taxon>Pseudomonadota</taxon>
        <taxon>Alphaproteobacteria</taxon>
        <taxon>Sphingomonadales</taxon>
        <taxon>Sphingomonadaceae</taxon>
        <taxon>Sphingomonas</taxon>
    </lineage>
</organism>
<name>A0A916T3M4_9SPHN</name>
<dbReference type="EMBL" id="BMIH01000002">
    <property type="protein sequence ID" value="GGB27245.1"/>
    <property type="molecule type" value="Genomic_DNA"/>
</dbReference>
<accession>A0A916T3M4</accession>
<dbReference type="InterPro" id="IPR013783">
    <property type="entry name" value="Ig-like_fold"/>
</dbReference>
<dbReference type="SUPFAM" id="SSF52279">
    <property type="entry name" value="Beta-D-glucan exohydrolase, C-terminal domain"/>
    <property type="match status" value="1"/>
</dbReference>
<dbReference type="Gene3D" id="2.60.40.10">
    <property type="entry name" value="Immunoglobulins"/>
    <property type="match status" value="1"/>
</dbReference>